<feature type="transmembrane region" description="Helical" evidence="3">
    <location>
        <begin position="330"/>
        <end position="349"/>
    </location>
</feature>
<gene>
    <name evidence="5" type="ORF">BHQ10_006006</name>
</gene>
<dbReference type="Pfam" id="PF07690">
    <property type="entry name" value="MFS_1"/>
    <property type="match status" value="1"/>
</dbReference>
<dbReference type="GO" id="GO:0016020">
    <property type="term" value="C:membrane"/>
    <property type="evidence" value="ECO:0007669"/>
    <property type="project" value="UniProtKB-SubCell"/>
</dbReference>
<feature type="transmembrane region" description="Helical" evidence="3">
    <location>
        <begin position="203"/>
        <end position="222"/>
    </location>
</feature>
<name>A0A364L2I5_TALAM</name>
<feature type="transmembrane region" description="Helical" evidence="3">
    <location>
        <begin position="144"/>
        <end position="164"/>
    </location>
</feature>
<comment type="similarity">
    <text evidence="2">Belongs to the major facilitator superfamily. Monocarboxylate porter (TC 2.A.1.13) family.</text>
</comment>
<dbReference type="EMBL" id="MIKG01000011">
    <property type="protein sequence ID" value="RAO69994.1"/>
    <property type="molecule type" value="Genomic_DNA"/>
</dbReference>
<dbReference type="PANTHER" id="PTHR11360">
    <property type="entry name" value="MONOCARBOXYLATE TRANSPORTER"/>
    <property type="match status" value="1"/>
</dbReference>
<accession>A0A364L2I5</accession>
<keyword evidence="6" id="KW-1185">Reference proteome</keyword>
<feature type="transmembrane region" description="Helical" evidence="3">
    <location>
        <begin position="84"/>
        <end position="106"/>
    </location>
</feature>
<dbReference type="PROSITE" id="PS50850">
    <property type="entry name" value="MFS"/>
    <property type="match status" value="1"/>
</dbReference>
<protein>
    <recommendedName>
        <fullName evidence="4">Major facilitator superfamily (MFS) profile domain-containing protein</fullName>
    </recommendedName>
</protein>
<dbReference type="Gene3D" id="1.20.1250.20">
    <property type="entry name" value="MFS general substrate transporter like domains"/>
    <property type="match status" value="2"/>
</dbReference>
<dbReference type="GeneID" id="63795222"/>
<keyword evidence="3" id="KW-0472">Membrane</keyword>
<dbReference type="OrthoDB" id="6499973at2759"/>
<keyword evidence="3" id="KW-0812">Transmembrane</keyword>
<feature type="transmembrane region" description="Helical" evidence="3">
    <location>
        <begin position="409"/>
        <end position="428"/>
    </location>
</feature>
<dbReference type="RefSeq" id="XP_040734510.1">
    <property type="nucleotide sequence ID" value="XM_040878545.1"/>
</dbReference>
<comment type="caution">
    <text evidence="5">The sequence shown here is derived from an EMBL/GenBank/DDBJ whole genome shotgun (WGS) entry which is preliminary data.</text>
</comment>
<feature type="transmembrane region" description="Helical" evidence="3">
    <location>
        <begin position="443"/>
        <end position="463"/>
    </location>
</feature>
<dbReference type="InterPro" id="IPR011701">
    <property type="entry name" value="MFS"/>
</dbReference>
<dbReference type="InterPro" id="IPR036259">
    <property type="entry name" value="MFS_trans_sf"/>
</dbReference>
<feature type="transmembrane region" description="Helical" evidence="3">
    <location>
        <begin position="369"/>
        <end position="397"/>
    </location>
</feature>
<evidence type="ECO:0000313" key="5">
    <source>
        <dbReference type="EMBL" id="RAO69994.1"/>
    </source>
</evidence>
<evidence type="ECO:0000259" key="4">
    <source>
        <dbReference type="PROSITE" id="PS50850"/>
    </source>
</evidence>
<dbReference type="PANTHER" id="PTHR11360:SF284">
    <property type="entry name" value="EG:103B4.3 PROTEIN-RELATED"/>
    <property type="match status" value="1"/>
</dbReference>
<dbReference type="SUPFAM" id="SSF103473">
    <property type="entry name" value="MFS general substrate transporter"/>
    <property type="match status" value="1"/>
</dbReference>
<evidence type="ECO:0000256" key="1">
    <source>
        <dbReference type="ARBA" id="ARBA00004141"/>
    </source>
</evidence>
<dbReference type="GO" id="GO:0022857">
    <property type="term" value="F:transmembrane transporter activity"/>
    <property type="evidence" value="ECO:0007669"/>
    <property type="project" value="InterPro"/>
</dbReference>
<sequence>MSQSEPQAAAPIKFEAAVPRDAATDGTDESKGHRLNQSLVVLAGFLITATTTSLVFSFGVYQDLYEAMAKEPNNPFTGISSSKIGLIGILSVSFMTLGGPFVAMWARLYPPQLVVATGGLVFGVAHILASFSERLWEFALTQGLLMGVGTSMTFVTTTSVAPTWFDKRRGLAMGIIVAGTGVGGMIWPPILRAIINSLGFRDAMRISGCITLALVAFASGAMRWEPNLKEQIHAQVAVSSSTRSKWLQPFQFPSLSWKVATSNKFLAQALGNFIQSAGYSIPLFYYVAYAQSLGYGADQAANFITFSNASNFVSRIVIGYCADKFGRLNALFFTTVMSAVATLVFWLPTTTFACSNESSNACDNTRSDVLFIFFVVFYGAFASAYISLFPVTLLELFGRQHFSSVNGTLSLIRGIGALLGTPLISLLIPQSQSLTSPWVYERAVTVVTVLLVAASVATLWVRIEAARGSIWKWKA</sequence>
<evidence type="ECO:0000313" key="6">
    <source>
        <dbReference type="Proteomes" id="UP000249363"/>
    </source>
</evidence>
<feature type="transmembrane region" description="Helical" evidence="3">
    <location>
        <begin position="113"/>
        <end position="132"/>
    </location>
</feature>
<feature type="transmembrane region" description="Helical" evidence="3">
    <location>
        <begin position="39"/>
        <end position="61"/>
    </location>
</feature>
<comment type="subcellular location">
    <subcellularLocation>
        <location evidence="1">Membrane</location>
        <topology evidence="1">Multi-pass membrane protein</topology>
    </subcellularLocation>
</comment>
<keyword evidence="3" id="KW-1133">Transmembrane helix</keyword>
<dbReference type="AlphaFoldDB" id="A0A364L2I5"/>
<feature type="transmembrane region" description="Helical" evidence="3">
    <location>
        <begin position="171"/>
        <end position="191"/>
    </location>
</feature>
<proteinExistence type="inferred from homology"/>
<evidence type="ECO:0000256" key="3">
    <source>
        <dbReference type="SAM" id="Phobius"/>
    </source>
</evidence>
<dbReference type="InterPro" id="IPR050327">
    <property type="entry name" value="Proton-linked_MCT"/>
</dbReference>
<dbReference type="Proteomes" id="UP000249363">
    <property type="component" value="Unassembled WGS sequence"/>
</dbReference>
<organism evidence="5 6">
    <name type="scientific">Talaromyces amestolkiae</name>
    <dbReference type="NCBI Taxonomy" id="1196081"/>
    <lineage>
        <taxon>Eukaryota</taxon>
        <taxon>Fungi</taxon>
        <taxon>Dikarya</taxon>
        <taxon>Ascomycota</taxon>
        <taxon>Pezizomycotina</taxon>
        <taxon>Eurotiomycetes</taxon>
        <taxon>Eurotiomycetidae</taxon>
        <taxon>Eurotiales</taxon>
        <taxon>Trichocomaceae</taxon>
        <taxon>Talaromyces</taxon>
        <taxon>Talaromyces sect. Talaromyces</taxon>
    </lineage>
</organism>
<evidence type="ECO:0000256" key="2">
    <source>
        <dbReference type="ARBA" id="ARBA00006727"/>
    </source>
</evidence>
<feature type="domain" description="Major facilitator superfamily (MFS) profile" evidence="4">
    <location>
        <begin position="37"/>
        <end position="466"/>
    </location>
</feature>
<reference evidence="5 6" key="1">
    <citation type="journal article" date="2017" name="Biotechnol. Biofuels">
        <title>Differential beta-glucosidase expression as a function of carbon source availability in Talaromyces amestolkiae: a genomic and proteomic approach.</title>
        <authorList>
            <person name="de Eugenio L.I."/>
            <person name="Mendez-Liter J.A."/>
            <person name="Nieto-Dominguez M."/>
            <person name="Alonso L."/>
            <person name="Gil-Munoz J."/>
            <person name="Barriuso J."/>
            <person name="Prieto A."/>
            <person name="Martinez M.J."/>
        </authorList>
    </citation>
    <scope>NUCLEOTIDE SEQUENCE [LARGE SCALE GENOMIC DNA]</scope>
    <source>
        <strain evidence="5 6">CIB</strain>
    </source>
</reference>
<dbReference type="InterPro" id="IPR020846">
    <property type="entry name" value="MFS_dom"/>
</dbReference>